<proteinExistence type="predicted"/>
<reference evidence="2 3" key="1">
    <citation type="submission" date="2020-02" db="EMBL/GenBank/DDBJ databases">
        <title>Identification and distribution of gene clusters putatively required for synthesis of sphingolipid metabolism inhibitors in phylogenetically diverse species of the filamentous fungus Fusarium.</title>
        <authorList>
            <person name="Kim H.-S."/>
            <person name="Busman M."/>
            <person name="Brown D.W."/>
            <person name="Divon H."/>
            <person name="Uhlig S."/>
            <person name="Proctor R.H."/>
        </authorList>
    </citation>
    <scope>NUCLEOTIDE SEQUENCE [LARGE SCALE GENOMIC DNA]</scope>
    <source>
        <strain evidence="2 3">NRRL 2903</strain>
    </source>
</reference>
<gene>
    <name evidence="2" type="ORF">FAUST_12073</name>
</gene>
<dbReference type="Proteomes" id="UP000537989">
    <property type="component" value="Unassembled WGS sequence"/>
</dbReference>
<evidence type="ECO:0000313" key="2">
    <source>
        <dbReference type="EMBL" id="KAF5226972.1"/>
    </source>
</evidence>
<sequence>MRNGLQLPFRPLSSRPMDVESYIDGMHHTFTGEHGIKRIVHIEESTGDNYLEDVVSLRQLLPKERITYNMPTIEFAIACGMLLGGTGWYAHPSTTARFTYEIVAGVARGLYAKSHQPAPALRWIHSTTSHPYDPTGLHSQATNASSTLETTSAGTDLQGSKQVSRDTEVHDMVSLNTGHGHI</sequence>
<evidence type="ECO:0000313" key="3">
    <source>
        <dbReference type="Proteomes" id="UP000537989"/>
    </source>
</evidence>
<feature type="region of interest" description="Disordered" evidence="1">
    <location>
        <begin position="132"/>
        <end position="182"/>
    </location>
</feature>
<dbReference type="EMBL" id="JAAMOD010000794">
    <property type="protein sequence ID" value="KAF5226972.1"/>
    <property type="molecule type" value="Genomic_DNA"/>
</dbReference>
<evidence type="ECO:0000256" key="1">
    <source>
        <dbReference type="SAM" id="MobiDB-lite"/>
    </source>
</evidence>
<name>A0AAN6BUK3_FUSAU</name>
<accession>A0AAN6BUK3</accession>
<dbReference type="AlphaFoldDB" id="A0AAN6BUK3"/>
<feature type="compositionally biased region" description="Polar residues" evidence="1">
    <location>
        <begin position="137"/>
        <end position="162"/>
    </location>
</feature>
<organism evidence="2 3">
    <name type="scientific">Fusarium austroamericanum</name>
    <dbReference type="NCBI Taxonomy" id="282268"/>
    <lineage>
        <taxon>Eukaryota</taxon>
        <taxon>Fungi</taxon>
        <taxon>Dikarya</taxon>
        <taxon>Ascomycota</taxon>
        <taxon>Pezizomycotina</taxon>
        <taxon>Sordariomycetes</taxon>
        <taxon>Hypocreomycetidae</taxon>
        <taxon>Hypocreales</taxon>
        <taxon>Nectriaceae</taxon>
        <taxon>Fusarium</taxon>
    </lineage>
</organism>
<protein>
    <submittedName>
        <fullName evidence="2">Uncharacterized protein</fullName>
    </submittedName>
</protein>
<keyword evidence="3" id="KW-1185">Reference proteome</keyword>
<comment type="caution">
    <text evidence="2">The sequence shown here is derived from an EMBL/GenBank/DDBJ whole genome shotgun (WGS) entry which is preliminary data.</text>
</comment>